<dbReference type="InterPro" id="IPR017439">
    <property type="entry name" value="Amidohydrolase"/>
</dbReference>
<evidence type="ECO:0000313" key="4">
    <source>
        <dbReference type="Proteomes" id="UP000298781"/>
    </source>
</evidence>
<dbReference type="RefSeq" id="WP_136961841.1">
    <property type="nucleotide sequence ID" value="NZ_CP039690.1"/>
</dbReference>
<accession>A0A4D7B7U6</accession>
<dbReference type="Pfam" id="PF07687">
    <property type="entry name" value="M20_dimer"/>
    <property type="match status" value="1"/>
</dbReference>
<dbReference type="Gene3D" id="3.40.630.10">
    <property type="entry name" value="Zn peptidases"/>
    <property type="match status" value="1"/>
</dbReference>
<keyword evidence="1 3" id="KW-0378">Hydrolase</keyword>
<dbReference type="InterPro" id="IPR036264">
    <property type="entry name" value="Bact_exopeptidase_dim_dom"/>
</dbReference>
<organism evidence="3 4">
    <name type="scientific">Phreatobacter stygius</name>
    <dbReference type="NCBI Taxonomy" id="1940610"/>
    <lineage>
        <taxon>Bacteria</taxon>
        <taxon>Pseudomonadati</taxon>
        <taxon>Pseudomonadota</taxon>
        <taxon>Alphaproteobacteria</taxon>
        <taxon>Hyphomicrobiales</taxon>
        <taxon>Phreatobacteraceae</taxon>
        <taxon>Phreatobacter</taxon>
    </lineage>
</organism>
<dbReference type="AlphaFoldDB" id="A0A4D7B7U6"/>
<dbReference type="Gene3D" id="3.30.70.360">
    <property type="match status" value="1"/>
</dbReference>
<dbReference type="NCBIfam" id="TIGR01891">
    <property type="entry name" value="amidohydrolases"/>
    <property type="match status" value="1"/>
</dbReference>
<dbReference type="GO" id="GO:0050118">
    <property type="term" value="F:N-acetyldiaminopimelate deacetylase activity"/>
    <property type="evidence" value="ECO:0007669"/>
    <property type="project" value="UniProtKB-ARBA"/>
</dbReference>
<dbReference type="Pfam" id="PF01546">
    <property type="entry name" value="Peptidase_M20"/>
    <property type="match status" value="1"/>
</dbReference>
<dbReference type="GO" id="GO:0019877">
    <property type="term" value="P:diaminopimelate biosynthetic process"/>
    <property type="evidence" value="ECO:0007669"/>
    <property type="project" value="UniProtKB-ARBA"/>
</dbReference>
<dbReference type="PANTHER" id="PTHR11014:SF63">
    <property type="entry name" value="METALLOPEPTIDASE, PUTATIVE (AFU_ORTHOLOGUE AFUA_6G09600)-RELATED"/>
    <property type="match status" value="1"/>
</dbReference>
<protein>
    <submittedName>
        <fullName evidence="3">Amidohydrolase</fullName>
    </submittedName>
</protein>
<dbReference type="KEGG" id="pstg:E8M01_20530"/>
<gene>
    <name evidence="3" type="ORF">E8M01_20530</name>
</gene>
<evidence type="ECO:0000259" key="2">
    <source>
        <dbReference type="Pfam" id="PF07687"/>
    </source>
</evidence>
<feature type="domain" description="Peptidase M20 dimerisation" evidence="2">
    <location>
        <begin position="267"/>
        <end position="365"/>
    </location>
</feature>
<dbReference type="InterPro" id="IPR011650">
    <property type="entry name" value="Peptidase_M20_dimer"/>
</dbReference>
<dbReference type="Proteomes" id="UP000298781">
    <property type="component" value="Chromosome"/>
</dbReference>
<dbReference type="SUPFAM" id="SSF55031">
    <property type="entry name" value="Bacterial exopeptidase dimerisation domain"/>
    <property type="match status" value="1"/>
</dbReference>
<dbReference type="FunFam" id="3.30.70.360:FF:000001">
    <property type="entry name" value="N-acetyldiaminopimelate deacetylase"/>
    <property type="match status" value="1"/>
</dbReference>
<evidence type="ECO:0000256" key="1">
    <source>
        <dbReference type="ARBA" id="ARBA00022801"/>
    </source>
</evidence>
<proteinExistence type="predicted"/>
<evidence type="ECO:0000313" key="3">
    <source>
        <dbReference type="EMBL" id="QCI66398.1"/>
    </source>
</evidence>
<reference evidence="3 4" key="1">
    <citation type="submission" date="2019-04" db="EMBL/GenBank/DDBJ databases">
        <title>Phreatobacter aquaticus sp. nov.</title>
        <authorList>
            <person name="Choi A."/>
        </authorList>
    </citation>
    <scope>NUCLEOTIDE SEQUENCE [LARGE SCALE GENOMIC DNA]</scope>
    <source>
        <strain evidence="3 4">KCTC 52518</strain>
    </source>
</reference>
<name>A0A4D7B7U6_9HYPH</name>
<dbReference type="InterPro" id="IPR002933">
    <property type="entry name" value="Peptidase_M20"/>
</dbReference>
<keyword evidence="4" id="KW-1185">Reference proteome</keyword>
<dbReference type="SUPFAM" id="SSF53187">
    <property type="entry name" value="Zn-dependent exopeptidases"/>
    <property type="match status" value="1"/>
</dbReference>
<sequence length="477" mass="50565">MARFFWKQTRPHQRFVSEAVEPGAELSRRGILAGACACCAAFAAGTTGSIGQALAQAPGLQPAPARPIHARLDQAAAAIEERMIAWRRDIHANPELGNQEVRTAGLVAKHLKSLGYEVREGVAKTGIVALLRGGGDGPVVALRADMDALPVTEEVDLPFASKARAQSGGEEVGVMHACGHDCHVAILMAVAEVLAGMKGELRGSIKLLFQPAEEGLTNFEVGGARVMVEQGAMANPKPDVVFGLHVSSAAPVGVIGYRAGPTMASSDSFRIRVSGRQTHGAIPWGGVDPIVIGAAIVSSLQTVVSRETNIFTDPAVLTVGVFKGGVRRNIISDRAEMEGTLRTFNAEQRLTIMRRVKEVAEHTAEGMRGKAEVIWDPTGYPPLINNVALTQASAPTLARVTGGKAVQVERVSASEDFPFFADVSPGFFFFVGVTGPGVPQGQAPPNHSPRFRVDERGLIIGLRAMLHLVADYTKMDV</sequence>
<dbReference type="OrthoDB" id="9777385at2"/>
<dbReference type="EMBL" id="CP039690">
    <property type="protein sequence ID" value="QCI66398.1"/>
    <property type="molecule type" value="Genomic_DNA"/>
</dbReference>
<dbReference type="PANTHER" id="PTHR11014">
    <property type="entry name" value="PEPTIDASE M20 FAMILY MEMBER"/>
    <property type="match status" value="1"/>
</dbReference>